<evidence type="ECO:0000256" key="7">
    <source>
        <dbReference type="RuleBase" id="RU362044"/>
    </source>
</evidence>
<proteinExistence type="inferred from homology"/>
<keyword evidence="7" id="KW-0997">Cell inner membrane</keyword>
<comment type="subcellular location">
    <subcellularLocation>
        <location evidence="7">Cell inner membrane</location>
        <topology evidence="7">Multi-pass membrane protein</topology>
    </subcellularLocation>
    <subcellularLocation>
        <location evidence="1">Membrane</location>
        <topology evidence="1">Multi-pass membrane protein</topology>
    </subcellularLocation>
</comment>
<keyword evidence="4 7" id="KW-0812">Transmembrane</keyword>
<name>A0A2Z4Y0I3_9GAMM</name>
<dbReference type="EMBL" id="CP043424">
    <property type="protein sequence ID" value="QIW12632.1"/>
    <property type="molecule type" value="Genomic_DNA"/>
</dbReference>
<keyword evidence="11" id="KW-1185">Reference proteome</keyword>
<evidence type="ECO:0000313" key="11">
    <source>
        <dbReference type="Proteomes" id="UP000681131"/>
    </source>
</evidence>
<keyword evidence="5 7" id="KW-1133">Transmembrane helix</keyword>
<feature type="transmembrane region" description="Helical" evidence="7">
    <location>
        <begin position="50"/>
        <end position="70"/>
    </location>
</feature>
<keyword evidence="6 7" id="KW-0472">Membrane</keyword>
<dbReference type="GO" id="GO:0043190">
    <property type="term" value="C:ATP-binding cassette (ABC) transporter complex"/>
    <property type="evidence" value="ECO:0007669"/>
    <property type="project" value="InterPro"/>
</dbReference>
<dbReference type="NCBIfam" id="TIGR00056">
    <property type="entry name" value="MlaE family lipid ABC transporter permease subunit"/>
    <property type="match status" value="1"/>
</dbReference>
<dbReference type="RefSeq" id="WP_112870563.1">
    <property type="nucleotide sequence ID" value="NZ_CP021781.1"/>
</dbReference>
<dbReference type="GO" id="GO:0005548">
    <property type="term" value="F:phospholipid transporter activity"/>
    <property type="evidence" value="ECO:0007669"/>
    <property type="project" value="TreeGrafter"/>
</dbReference>
<evidence type="ECO:0000256" key="2">
    <source>
        <dbReference type="ARBA" id="ARBA00007556"/>
    </source>
</evidence>
<dbReference type="OrthoDB" id="9806241at2"/>
<reference evidence="9 11" key="2">
    <citation type="submission" date="2019-08" db="EMBL/GenBank/DDBJ databases">
        <title>Complete genome sequences of Francisella adeliensis (FSC1325 and FSC1326).</title>
        <authorList>
            <person name="Ohrman C."/>
            <person name="Uneklint I."/>
            <person name="Vallesi A."/>
            <person name="Karlsson L."/>
            <person name="Sjodin A."/>
        </authorList>
    </citation>
    <scope>NUCLEOTIDE SEQUENCE [LARGE SCALE GENOMIC DNA]</scope>
    <source>
        <strain evidence="9 11">FSC1325</strain>
    </source>
</reference>
<evidence type="ECO:0000313" key="9">
    <source>
        <dbReference type="EMBL" id="QIW12632.1"/>
    </source>
</evidence>
<evidence type="ECO:0000256" key="3">
    <source>
        <dbReference type="ARBA" id="ARBA00022448"/>
    </source>
</evidence>
<feature type="transmembrane region" description="Helical" evidence="7">
    <location>
        <begin position="142"/>
        <end position="172"/>
    </location>
</feature>
<reference evidence="8 10" key="1">
    <citation type="submission" date="2017-06" db="EMBL/GenBank/DDBJ databases">
        <title>Complete genome of Francisella adeliensis.</title>
        <authorList>
            <person name="Vallesi A."/>
            <person name="Sjodin A."/>
        </authorList>
    </citation>
    <scope>NUCLEOTIDE SEQUENCE [LARGE SCALE GENOMIC DNA]</scope>
    <source>
        <strain evidence="8 10">FDC440</strain>
    </source>
</reference>
<keyword evidence="3" id="KW-0813">Transport</keyword>
<dbReference type="InterPro" id="IPR030802">
    <property type="entry name" value="Permease_MalE"/>
</dbReference>
<protein>
    <submittedName>
        <fullName evidence="8">ABC transporter permease</fullName>
    </submittedName>
</protein>
<feature type="transmembrane region" description="Helical" evidence="7">
    <location>
        <begin position="232"/>
        <end position="252"/>
    </location>
</feature>
<keyword evidence="7" id="KW-1003">Cell membrane</keyword>
<dbReference type="KEGG" id="fad:CDH04_08250"/>
<comment type="similarity">
    <text evidence="2 7">Belongs to the MlaE permease family.</text>
</comment>
<evidence type="ECO:0000256" key="4">
    <source>
        <dbReference type="ARBA" id="ARBA00022692"/>
    </source>
</evidence>
<evidence type="ECO:0000256" key="6">
    <source>
        <dbReference type="ARBA" id="ARBA00023136"/>
    </source>
</evidence>
<feature type="transmembrane region" description="Helical" evidence="7">
    <location>
        <begin position="6"/>
        <end position="29"/>
    </location>
</feature>
<evidence type="ECO:0000256" key="5">
    <source>
        <dbReference type="ARBA" id="ARBA00022989"/>
    </source>
</evidence>
<dbReference type="Proteomes" id="UP000251120">
    <property type="component" value="Chromosome"/>
</dbReference>
<dbReference type="EMBL" id="CP021781">
    <property type="protein sequence ID" value="AXA34386.1"/>
    <property type="molecule type" value="Genomic_DNA"/>
</dbReference>
<evidence type="ECO:0000256" key="1">
    <source>
        <dbReference type="ARBA" id="ARBA00004141"/>
    </source>
</evidence>
<evidence type="ECO:0000313" key="10">
    <source>
        <dbReference type="Proteomes" id="UP000251120"/>
    </source>
</evidence>
<dbReference type="Pfam" id="PF02405">
    <property type="entry name" value="MlaE"/>
    <property type="match status" value="1"/>
</dbReference>
<dbReference type="Proteomes" id="UP000681131">
    <property type="component" value="Chromosome"/>
</dbReference>
<gene>
    <name evidence="8" type="ORF">CDH04_08250</name>
    <name evidence="9" type="ORF">FZC43_08255</name>
</gene>
<dbReference type="PANTHER" id="PTHR30188">
    <property type="entry name" value="ABC TRANSPORTER PERMEASE PROTEIN-RELATED"/>
    <property type="match status" value="1"/>
</dbReference>
<dbReference type="InterPro" id="IPR003453">
    <property type="entry name" value="ABC_MlaE_roteobac"/>
</dbReference>
<sequence length="255" mass="27557">MNIFSNIFIFLLNLIYSSIRSTLLIWHIIISKFDFRDCITQIKAVGVNSLVIIITSGVFIGLVLSLQGYYTLSKFGAQSLLGVMVALSVLRELGPVVTAMLFAGRACSSITSEIGLMKATDQINSLKMMNVNPISFILSTRFWACMISLPILVLIFCSVSIVASFILAKAGLGVGFGEFWSNIQASVTASDIINGIIKSLVFGFLISWIALYQGYYCIANSNGIAKSTTKTVVYCCMSVLGADLILTSIMFGGGI</sequence>
<accession>A0A2Z4Y0I3</accession>
<organism evidence="8 10">
    <name type="scientific">Francisella adeliensis</name>
    <dbReference type="NCBI Taxonomy" id="2007306"/>
    <lineage>
        <taxon>Bacteria</taxon>
        <taxon>Pseudomonadati</taxon>
        <taxon>Pseudomonadota</taxon>
        <taxon>Gammaproteobacteria</taxon>
        <taxon>Thiotrichales</taxon>
        <taxon>Francisellaceae</taxon>
        <taxon>Francisella</taxon>
    </lineage>
</organism>
<dbReference type="PANTHER" id="PTHR30188:SF4">
    <property type="entry name" value="PROTEIN TRIGALACTOSYLDIACYLGLYCEROL 1, CHLOROPLASTIC"/>
    <property type="match status" value="1"/>
</dbReference>
<feature type="transmembrane region" description="Helical" evidence="7">
    <location>
        <begin position="192"/>
        <end position="211"/>
    </location>
</feature>
<evidence type="ECO:0000313" key="8">
    <source>
        <dbReference type="EMBL" id="AXA34386.1"/>
    </source>
</evidence>
<dbReference type="AlphaFoldDB" id="A0A2Z4Y0I3"/>